<feature type="compositionally biased region" description="Basic and acidic residues" evidence="1">
    <location>
        <begin position="113"/>
        <end position="122"/>
    </location>
</feature>
<protein>
    <submittedName>
        <fullName evidence="4">Ricin-type beta-trefoil lectin domain protein</fullName>
    </submittedName>
</protein>
<keyword evidence="2" id="KW-0472">Membrane</keyword>
<accession>A0ABS5TS57</accession>
<feature type="compositionally biased region" description="Low complexity" evidence="1">
    <location>
        <begin position="83"/>
        <end position="112"/>
    </location>
</feature>
<evidence type="ECO:0000259" key="3">
    <source>
        <dbReference type="Pfam" id="PF00652"/>
    </source>
</evidence>
<dbReference type="CDD" id="cd00161">
    <property type="entry name" value="beta-trefoil_Ricin-like"/>
    <property type="match status" value="1"/>
</dbReference>
<evidence type="ECO:0000313" key="5">
    <source>
        <dbReference type="Proteomes" id="UP001197247"/>
    </source>
</evidence>
<organism evidence="4 5">
    <name type="scientific">Kineosporia corallincola</name>
    <dbReference type="NCBI Taxonomy" id="2835133"/>
    <lineage>
        <taxon>Bacteria</taxon>
        <taxon>Bacillati</taxon>
        <taxon>Actinomycetota</taxon>
        <taxon>Actinomycetes</taxon>
        <taxon>Kineosporiales</taxon>
        <taxon>Kineosporiaceae</taxon>
        <taxon>Kineosporia</taxon>
    </lineage>
</organism>
<feature type="compositionally biased region" description="Polar residues" evidence="1">
    <location>
        <begin position="134"/>
        <end position="144"/>
    </location>
</feature>
<feature type="transmembrane region" description="Helical" evidence="2">
    <location>
        <begin position="46"/>
        <end position="70"/>
    </location>
</feature>
<sequence length="320" mass="33259">MSSSEPGSGRRPESESEPDEHTEFLSSWKSSMLGRRPVIGVPTRGLSGVVVIGASAALVVGIVIGGVMAVQAFTRSGDGTSDTAALTSAGLGSTTSPSPTATATAEPTATATKDPKKTKTKEAAVPVHTRTVTEEATSTPKQTVKQSEKQTAAQKKKATAAAEKAEKKPGATTASVGAIKNLVTGFCVDLPGYGAVAGDVNVTQYYCDSSADDNQRYETITQADGTFLLREVKSQYCLDVGGSGSVAAGTNVITHACLPGDTDNQMFRKQAQGGGFYLVNVKSGLCLDVSNINNAHDQPDQELTLYTCSPDDDHIWTFTG</sequence>
<evidence type="ECO:0000256" key="2">
    <source>
        <dbReference type="SAM" id="Phobius"/>
    </source>
</evidence>
<dbReference type="Proteomes" id="UP001197247">
    <property type="component" value="Unassembled WGS sequence"/>
</dbReference>
<keyword evidence="2" id="KW-1133">Transmembrane helix</keyword>
<feature type="region of interest" description="Disordered" evidence="1">
    <location>
        <begin position="1"/>
        <end position="28"/>
    </location>
</feature>
<dbReference type="PROSITE" id="PS50231">
    <property type="entry name" value="RICIN_B_LECTIN"/>
    <property type="match status" value="1"/>
</dbReference>
<dbReference type="SUPFAM" id="SSF50370">
    <property type="entry name" value="Ricin B-like lectins"/>
    <property type="match status" value="1"/>
</dbReference>
<proteinExistence type="predicted"/>
<feature type="region of interest" description="Disordered" evidence="1">
    <location>
        <begin position="77"/>
        <end position="173"/>
    </location>
</feature>
<reference evidence="4 5" key="1">
    <citation type="submission" date="2021-05" db="EMBL/GenBank/DDBJ databases">
        <title>Kineosporia and Streptomyces sp. nov. two new marine actinobacteria isolated from Coral.</title>
        <authorList>
            <person name="Buangrab K."/>
            <person name="Sutthacheep M."/>
            <person name="Yeemin T."/>
            <person name="Harunari E."/>
            <person name="Igarashi Y."/>
            <person name="Kanchanasin P."/>
            <person name="Tanasupawat S."/>
            <person name="Phongsopitanun W."/>
        </authorList>
    </citation>
    <scope>NUCLEOTIDE SEQUENCE [LARGE SCALE GENOMIC DNA]</scope>
    <source>
        <strain evidence="4 5">J2-2</strain>
    </source>
</reference>
<comment type="caution">
    <text evidence="4">The sequence shown here is derived from an EMBL/GenBank/DDBJ whole genome shotgun (WGS) entry which is preliminary data.</text>
</comment>
<evidence type="ECO:0000313" key="4">
    <source>
        <dbReference type="EMBL" id="MBT0773620.1"/>
    </source>
</evidence>
<evidence type="ECO:0000256" key="1">
    <source>
        <dbReference type="SAM" id="MobiDB-lite"/>
    </source>
</evidence>
<dbReference type="RefSeq" id="WP_214160157.1">
    <property type="nucleotide sequence ID" value="NZ_JAHBAY010000018.1"/>
</dbReference>
<dbReference type="Gene3D" id="2.80.10.50">
    <property type="match status" value="2"/>
</dbReference>
<dbReference type="Pfam" id="PF00652">
    <property type="entry name" value="Ricin_B_lectin"/>
    <property type="match status" value="1"/>
</dbReference>
<keyword evidence="2" id="KW-0812">Transmembrane</keyword>
<dbReference type="InterPro" id="IPR035992">
    <property type="entry name" value="Ricin_B-like_lectins"/>
</dbReference>
<name>A0ABS5TS57_9ACTN</name>
<dbReference type="EMBL" id="JAHBAY010000018">
    <property type="protein sequence ID" value="MBT0773620.1"/>
    <property type="molecule type" value="Genomic_DNA"/>
</dbReference>
<feature type="compositionally biased region" description="Basic and acidic residues" evidence="1">
    <location>
        <begin position="8"/>
        <end position="23"/>
    </location>
</feature>
<gene>
    <name evidence="4" type="ORF">KIH74_32045</name>
</gene>
<keyword evidence="5" id="KW-1185">Reference proteome</keyword>
<feature type="domain" description="Ricin B lectin" evidence="3">
    <location>
        <begin position="176"/>
        <end position="312"/>
    </location>
</feature>
<dbReference type="InterPro" id="IPR000772">
    <property type="entry name" value="Ricin_B_lectin"/>
</dbReference>